<evidence type="ECO:0000256" key="2">
    <source>
        <dbReference type="ARBA" id="ARBA00009671"/>
    </source>
</evidence>
<evidence type="ECO:0000259" key="8">
    <source>
        <dbReference type="Pfam" id="PF04547"/>
    </source>
</evidence>
<evidence type="ECO:0000256" key="6">
    <source>
        <dbReference type="RuleBase" id="RU280814"/>
    </source>
</evidence>
<name>A0A2R5LCK2_9ACAR</name>
<protein>
    <recommendedName>
        <fullName evidence="6">Anoctamin</fullName>
    </recommendedName>
</protein>
<feature type="transmembrane region" description="Helical" evidence="6">
    <location>
        <begin position="592"/>
        <end position="611"/>
    </location>
</feature>
<feature type="transmembrane region" description="Helical" evidence="6">
    <location>
        <begin position="264"/>
        <end position="281"/>
    </location>
</feature>
<evidence type="ECO:0000256" key="3">
    <source>
        <dbReference type="ARBA" id="ARBA00022692"/>
    </source>
</evidence>
<organism evidence="9">
    <name type="scientific">Ornithodoros turicata</name>
    <dbReference type="NCBI Taxonomy" id="34597"/>
    <lineage>
        <taxon>Eukaryota</taxon>
        <taxon>Metazoa</taxon>
        <taxon>Ecdysozoa</taxon>
        <taxon>Arthropoda</taxon>
        <taxon>Chelicerata</taxon>
        <taxon>Arachnida</taxon>
        <taxon>Acari</taxon>
        <taxon>Parasitiformes</taxon>
        <taxon>Ixodida</taxon>
        <taxon>Ixodoidea</taxon>
        <taxon>Argasidae</taxon>
        <taxon>Ornithodorinae</taxon>
        <taxon>Ornithodoros</taxon>
    </lineage>
</organism>
<feature type="region of interest" description="Disordered" evidence="7">
    <location>
        <begin position="708"/>
        <end position="735"/>
    </location>
</feature>
<reference evidence="9" key="1">
    <citation type="submission" date="2018-03" db="EMBL/GenBank/DDBJ databases">
        <title>The relapsing fever spirochete Borrelia turicatae persists in the highly oxidative environment of its soft-bodied tick vector.</title>
        <authorList>
            <person name="Bourret T.J."/>
            <person name="Boyle W.K."/>
            <person name="Valenzuela J.G."/>
            <person name="Oliveira F."/>
            <person name="Lopez J.E."/>
        </authorList>
    </citation>
    <scope>NUCLEOTIDE SEQUENCE</scope>
    <source>
        <strain evidence="9">Kansas strain/isolate</strain>
        <tissue evidence="9">Salivary glands</tissue>
    </source>
</reference>
<sequence>MEPKLRKRRKATRFSLSAAGHLIGRRWQVSKQFLAAAQYWHRMVPSQDCDVVLTFPAHVQDDTVDWFSKQFQQRVPQLVVDIRFHSHSGSHAFYFTASYDSLLHGAEELKLRKLLKEEFGGGYREFLYEEQACFQGVDDSGSFFSSQERQSIIVYLLNSLRATRGEALHNTRFVEGQSIVQRCLSEGIVEQILPLHDKHNLDKLRKSWVQAFFQCQPLDSICDYFGVKIAIYFAWLGHYTSALTFPALVGFLLWAFCYEQQADVCFVLFALMNALWATLYLESWKRYCAELAYHWGTIDSQSQLLTEPRPLFTGPLGPSPVTGRLEPAYPSWKRHLFRYLITVPVIVFCLSLVFMVMFLIFQLQTWWDNCISRHQYPFWLSYGPKVLLALTISVLDGFYQRIAVWLNDQENYRLDEDYENQLIIKIAVFQFVNSFLSLFYIAFYLQDMDKLKEQLAALLITRQVIGNIKESLVPFLTEHFNLVRICAATPVKRSSKRFREEDSGEKDGHLTQGQVECAMYKYEGTFEDYLEMFIQFGYVVLFSPAFPVAALCALLNNIIEVRSDAFKLCMIFQRPFGQRAENIGTWQDAMEVMGVIAVIVNCALIGTSGQMQRLFPSLTWGSTVLLIVIIEHVILFLKFAIAYAIPDIPQWVATEMAKIEYHRREAAKSLQSVRHHDKRTSTVGLSTTDLGTVKQVAASQTSPIHIIQEQEGSIKQPTAREDEATPSSVVAKHRSRASSLTSWASGFKSLRFRRIADRARSAEGGRQLMTDGITKSKQNSLAEA</sequence>
<keyword evidence="5 6" id="KW-0472">Membrane</keyword>
<dbReference type="EMBL" id="GGLE01003070">
    <property type="protein sequence ID" value="MBY07196.1"/>
    <property type="molecule type" value="Transcribed_RNA"/>
</dbReference>
<comment type="subcellular location">
    <subcellularLocation>
        <location evidence="1 6">Membrane</location>
        <topology evidence="1 6">Multi-pass membrane protein</topology>
    </subcellularLocation>
</comment>
<feature type="compositionally biased region" description="Polar residues" evidence="7">
    <location>
        <begin position="773"/>
        <end position="784"/>
    </location>
</feature>
<accession>A0A2R5LCK2</accession>
<evidence type="ECO:0000256" key="5">
    <source>
        <dbReference type="ARBA" id="ARBA00023136"/>
    </source>
</evidence>
<feature type="region of interest" description="Disordered" evidence="7">
    <location>
        <begin position="761"/>
        <end position="784"/>
    </location>
</feature>
<dbReference type="InterPro" id="IPR049452">
    <property type="entry name" value="Anoctamin_TM"/>
</dbReference>
<feature type="transmembrane region" description="Helical" evidence="6">
    <location>
        <begin position="623"/>
        <end position="645"/>
    </location>
</feature>
<evidence type="ECO:0000256" key="7">
    <source>
        <dbReference type="SAM" id="MobiDB-lite"/>
    </source>
</evidence>
<dbReference type="Pfam" id="PF04547">
    <property type="entry name" value="Anoctamin"/>
    <property type="match status" value="1"/>
</dbReference>
<keyword evidence="3 6" id="KW-0812">Transmembrane</keyword>
<dbReference type="PANTHER" id="PTHR12308">
    <property type="entry name" value="ANOCTAMIN"/>
    <property type="match status" value="1"/>
</dbReference>
<feature type="domain" description="Anoctamin transmembrane" evidence="8">
    <location>
        <begin position="221"/>
        <end position="658"/>
    </location>
</feature>
<comment type="similarity">
    <text evidence="2 6">Belongs to the anoctamin family.</text>
</comment>
<feature type="transmembrane region" description="Helical" evidence="6">
    <location>
        <begin position="382"/>
        <end position="402"/>
    </location>
</feature>
<evidence type="ECO:0000256" key="4">
    <source>
        <dbReference type="ARBA" id="ARBA00022989"/>
    </source>
</evidence>
<evidence type="ECO:0000313" key="9">
    <source>
        <dbReference type="EMBL" id="MBY07196.1"/>
    </source>
</evidence>
<feature type="transmembrane region" description="Helical" evidence="6">
    <location>
        <begin position="336"/>
        <end position="361"/>
    </location>
</feature>
<dbReference type="InterPro" id="IPR007632">
    <property type="entry name" value="Anoctamin"/>
</dbReference>
<dbReference type="PANTHER" id="PTHR12308:SF51">
    <property type="entry name" value="ANOCTAMIN-8"/>
    <property type="match status" value="1"/>
</dbReference>
<dbReference type="GO" id="GO:0005254">
    <property type="term" value="F:chloride channel activity"/>
    <property type="evidence" value="ECO:0007669"/>
    <property type="project" value="TreeGrafter"/>
</dbReference>
<keyword evidence="4 6" id="KW-1133">Transmembrane helix</keyword>
<proteinExistence type="inferred from homology"/>
<feature type="transmembrane region" description="Helical" evidence="6">
    <location>
        <begin position="232"/>
        <end position="257"/>
    </location>
</feature>
<dbReference type="GO" id="GO:0005886">
    <property type="term" value="C:plasma membrane"/>
    <property type="evidence" value="ECO:0007669"/>
    <property type="project" value="TreeGrafter"/>
</dbReference>
<feature type="transmembrane region" description="Helical" evidence="6">
    <location>
        <begin position="422"/>
        <end position="445"/>
    </location>
</feature>
<feature type="transmembrane region" description="Helical" evidence="6">
    <location>
        <begin position="536"/>
        <end position="559"/>
    </location>
</feature>
<evidence type="ECO:0000256" key="1">
    <source>
        <dbReference type="ARBA" id="ARBA00004141"/>
    </source>
</evidence>
<dbReference type="AlphaFoldDB" id="A0A2R5LCK2"/>